<dbReference type="Gene3D" id="3.40.50.150">
    <property type="entry name" value="Vaccinia Virus protein VP39"/>
    <property type="match status" value="1"/>
</dbReference>
<keyword evidence="1 4" id="KW-0489">Methyltransferase</keyword>
<sequence length="255" mass="29051">MTTDNLEEYQNPLQYDKEHVHYHEDITYLTNWAKKSKGPIIDLACGTGRASLPLARNGRRLLGVDLHSGMLERAKEKALAENLDISFLEQDCTMLDLGVKSDFIFMVGNSFQHFLTNEAQDNLLDAVQRHLVPGGQFLFNTRFPSEDELLSTNSEEPGFTYRDGSLSVHVSYISQYDALSQVQHNITIRKYFSDAGDLVEEKRSTIDLRFVFPLEMERLLEKHGLTIEGVYQDWKETPLTANASSMIYLCKLSCS</sequence>
<reference evidence="5" key="1">
    <citation type="journal article" date="2019" name="Int. J. Syst. Evol. Microbiol.">
        <title>The Global Catalogue of Microorganisms (GCM) 10K type strain sequencing project: providing services to taxonomists for standard genome sequencing and annotation.</title>
        <authorList>
            <consortium name="The Broad Institute Genomics Platform"/>
            <consortium name="The Broad Institute Genome Sequencing Center for Infectious Disease"/>
            <person name="Wu L."/>
            <person name="Ma J."/>
        </authorList>
    </citation>
    <scope>NUCLEOTIDE SEQUENCE [LARGE SCALE GENOMIC DNA]</scope>
    <source>
        <strain evidence="5">TISTR 1858</strain>
    </source>
</reference>
<evidence type="ECO:0000256" key="1">
    <source>
        <dbReference type="ARBA" id="ARBA00022603"/>
    </source>
</evidence>
<protein>
    <submittedName>
        <fullName evidence="4">Class I SAM-dependent methyltransferase</fullName>
        <ecNumber evidence="4">2.1.1.-</ecNumber>
    </submittedName>
</protein>
<dbReference type="GO" id="GO:0008168">
    <property type="term" value="F:methyltransferase activity"/>
    <property type="evidence" value="ECO:0007669"/>
    <property type="project" value="UniProtKB-KW"/>
</dbReference>
<dbReference type="PANTHER" id="PTHR43861:SF1">
    <property type="entry name" value="TRANS-ACONITATE 2-METHYLTRANSFERASE"/>
    <property type="match status" value="1"/>
</dbReference>
<dbReference type="CDD" id="cd02440">
    <property type="entry name" value="AdoMet_MTases"/>
    <property type="match status" value="1"/>
</dbReference>
<dbReference type="EC" id="2.1.1.-" evidence="4"/>
<dbReference type="Proteomes" id="UP001597451">
    <property type="component" value="Unassembled WGS sequence"/>
</dbReference>
<name>A0ABW5PVI1_9BACI</name>
<accession>A0ABW5PVI1</accession>
<dbReference type="PANTHER" id="PTHR43861">
    <property type="entry name" value="TRANS-ACONITATE 2-METHYLTRANSFERASE-RELATED"/>
    <property type="match status" value="1"/>
</dbReference>
<dbReference type="InterPro" id="IPR041698">
    <property type="entry name" value="Methyltransf_25"/>
</dbReference>
<evidence type="ECO:0000256" key="2">
    <source>
        <dbReference type="ARBA" id="ARBA00022679"/>
    </source>
</evidence>
<feature type="domain" description="Methyltransferase" evidence="3">
    <location>
        <begin position="40"/>
        <end position="135"/>
    </location>
</feature>
<comment type="caution">
    <text evidence="4">The sequence shown here is derived from an EMBL/GenBank/DDBJ whole genome shotgun (WGS) entry which is preliminary data.</text>
</comment>
<dbReference type="SUPFAM" id="SSF53335">
    <property type="entry name" value="S-adenosyl-L-methionine-dependent methyltransferases"/>
    <property type="match status" value="1"/>
</dbReference>
<proteinExistence type="predicted"/>
<gene>
    <name evidence="4" type="ORF">ACFSUN_01050</name>
</gene>
<dbReference type="Pfam" id="PF13649">
    <property type="entry name" value="Methyltransf_25"/>
    <property type="match status" value="1"/>
</dbReference>
<keyword evidence="2 4" id="KW-0808">Transferase</keyword>
<evidence type="ECO:0000313" key="5">
    <source>
        <dbReference type="Proteomes" id="UP001597451"/>
    </source>
</evidence>
<dbReference type="RefSeq" id="WP_379560006.1">
    <property type="nucleotide sequence ID" value="NZ_JBHUMX010000002.1"/>
</dbReference>
<evidence type="ECO:0000313" key="4">
    <source>
        <dbReference type="EMBL" id="MFD2627374.1"/>
    </source>
</evidence>
<dbReference type="EMBL" id="JBHUMX010000002">
    <property type="protein sequence ID" value="MFD2627374.1"/>
    <property type="molecule type" value="Genomic_DNA"/>
</dbReference>
<dbReference type="InterPro" id="IPR029063">
    <property type="entry name" value="SAM-dependent_MTases_sf"/>
</dbReference>
<dbReference type="GO" id="GO:0032259">
    <property type="term" value="P:methylation"/>
    <property type="evidence" value="ECO:0007669"/>
    <property type="project" value="UniProtKB-KW"/>
</dbReference>
<evidence type="ECO:0000259" key="3">
    <source>
        <dbReference type="Pfam" id="PF13649"/>
    </source>
</evidence>
<dbReference type="Gene3D" id="2.20.25.110">
    <property type="entry name" value="S-adenosyl-L-methionine-dependent methyltransferases"/>
    <property type="match status" value="1"/>
</dbReference>
<keyword evidence="5" id="KW-1185">Reference proteome</keyword>
<organism evidence="4 5">
    <name type="scientific">Oceanobacillus kapialis</name>
    <dbReference type="NCBI Taxonomy" id="481353"/>
    <lineage>
        <taxon>Bacteria</taxon>
        <taxon>Bacillati</taxon>
        <taxon>Bacillota</taxon>
        <taxon>Bacilli</taxon>
        <taxon>Bacillales</taxon>
        <taxon>Bacillaceae</taxon>
        <taxon>Oceanobacillus</taxon>
    </lineage>
</organism>